<dbReference type="Gene3D" id="1.20.120.530">
    <property type="entry name" value="GntR ligand-binding domain-like"/>
    <property type="match status" value="1"/>
</dbReference>
<dbReference type="SUPFAM" id="SSF46785">
    <property type="entry name" value="Winged helix' DNA-binding domain"/>
    <property type="match status" value="1"/>
</dbReference>
<keyword evidence="1" id="KW-0805">Transcription regulation</keyword>
<dbReference type="Pfam" id="PF07729">
    <property type="entry name" value="FCD"/>
    <property type="match status" value="1"/>
</dbReference>
<keyword evidence="6" id="KW-1185">Reference proteome</keyword>
<reference evidence="5 6" key="1">
    <citation type="submission" date="2024-06" db="EMBL/GenBank/DDBJ databases">
        <authorList>
            <person name="Lee S.D."/>
        </authorList>
    </citation>
    <scope>NUCLEOTIDE SEQUENCE [LARGE SCALE GENOMIC DNA]</scope>
    <source>
        <strain evidence="5 6">N1-10</strain>
    </source>
</reference>
<dbReference type="PRINTS" id="PR00035">
    <property type="entry name" value="HTHGNTR"/>
</dbReference>
<dbReference type="InterPro" id="IPR000524">
    <property type="entry name" value="Tscrpt_reg_HTH_GntR"/>
</dbReference>
<dbReference type="InterPro" id="IPR008920">
    <property type="entry name" value="TF_FadR/GntR_C"/>
</dbReference>
<accession>A0ABV6XGT3</accession>
<protein>
    <submittedName>
        <fullName evidence="5">FadR/GntR family transcriptional regulator</fullName>
    </submittedName>
</protein>
<feature type="domain" description="HTH gntR-type" evidence="4">
    <location>
        <begin position="4"/>
        <end position="72"/>
    </location>
</feature>
<dbReference type="Pfam" id="PF00392">
    <property type="entry name" value="GntR"/>
    <property type="match status" value="1"/>
</dbReference>
<keyword evidence="3" id="KW-0804">Transcription</keyword>
<dbReference type="Gene3D" id="1.10.10.10">
    <property type="entry name" value="Winged helix-like DNA-binding domain superfamily/Winged helix DNA-binding domain"/>
    <property type="match status" value="1"/>
</dbReference>
<evidence type="ECO:0000313" key="5">
    <source>
        <dbReference type="EMBL" id="MFC1437197.1"/>
    </source>
</evidence>
<dbReference type="CDD" id="cd07377">
    <property type="entry name" value="WHTH_GntR"/>
    <property type="match status" value="1"/>
</dbReference>
<dbReference type="SMART" id="SM00895">
    <property type="entry name" value="FCD"/>
    <property type="match status" value="1"/>
</dbReference>
<evidence type="ECO:0000313" key="6">
    <source>
        <dbReference type="Proteomes" id="UP001592581"/>
    </source>
</evidence>
<dbReference type="SMART" id="SM00345">
    <property type="entry name" value="HTH_GNTR"/>
    <property type="match status" value="1"/>
</dbReference>
<dbReference type="RefSeq" id="WP_380562369.1">
    <property type="nucleotide sequence ID" value="NZ_JBEUKS010000001.1"/>
</dbReference>
<sequence>MGVQTLGQEVAERLRRDLAEGAFKPGEKLPPERELMARYSVGRNTVREAVRGLVALGMLEVKAGSGTTVSRIDGRTALARTVGDRPMDESALEDLVEFRLLLEGQAAQLAAERATPEDLERIREGLAAYQNAVRRHEAVYEHDVAFHRAVSQAAHNRLFLDVIDTSSQLFQGAMQAADHSPEDLLKAAEEHAMVAHHVLMGDAEAAGRAMRAHILAGNGRRLKGTATRTTSGAPSTT</sequence>
<dbReference type="InterPro" id="IPR036390">
    <property type="entry name" value="WH_DNA-bd_sf"/>
</dbReference>
<dbReference type="InterPro" id="IPR036388">
    <property type="entry name" value="WH-like_DNA-bd_sf"/>
</dbReference>
<name>A0ABV6XGT3_9ACTN</name>
<organism evidence="5 6">
    <name type="scientific">Streptacidiphilus jeojiensis</name>
    <dbReference type="NCBI Taxonomy" id="3229225"/>
    <lineage>
        <taxon>Bacteria</taxon>
        <taxon>Bacillati</taxon>
        <taxon>Actinomycetota</taxon>
        <taxon>Actinomycetes</taxon>
        <taxon>Kitasatosporales</taxon>
        <taxon>Streptomycetaceae</taxon>
        <taxon>Streptacidiphilus</taxon>
    </lineage>
</organism>
<dbReference type="PROSITE" id="PS50949">
    <property type="entry name" value="HTH_GNTR"/>
    <property type="match status" value="1"/>
</dbReference>
<dbReference type="Proteomes" id="UP001592581">
    <property type="component" value="Unassembled WGS sequence"/>
</dbReference>
<evidence type="ECO:0000259" key="4">
    <source>
        <dbReference type="PROSITE" id="PS50949"/>
    </source>
</evidence>
<evidence type="ECO:0000256" key="1">
    <source>
        <dbReference type="ARBA" id="ARBA00023015"/>
    </source>
</evidence>
<proteinExistence type="predicted"/>
<dbReference type="InterPro" id="IPR011711">
    <property type="entry name" value="GntR_C"/>
</dbReference>
<dbReference type="PANTHER" id="PTHR43537:SF5">
    <property type="entry name" value="UXU OPERON TRANSCRIPTIONAL REGULATOR"/>
    <property type="match status" value="1"/>
</dbReference>
<evidence type="ECO:0000256" key="2">
    <source>
        <dbReference type="ARBA" id="ARBA00023125"/>
    </source>
</evidence>
<keyword evidence="2" id="KW-0238">DNA-binding</keyword>
<dbReference type="EMBL" id="JBEUKS010000001">
    <property type="protein sequence ID" value="MFC1437197.1"/>
    <property type="molecule type" value="Genomic_DNA"/>
</dbReference>
<gene>
    <name evidence="5" type="ORF">ABUW04_02915</name>
</gene>
<dbReference type="PANTHER" id="PTHR43537">
    <property type="entry name" value="TRANSCRIPTIONAL REGULATOR, GNTR FAMILY"/>
    <property type="match status" value="1"/>
</dbReference>
<dbReference type="SUPFAM" id="SSF48008">
    <property type="entry name" value="GntR ligand-binding domain-like"/>
    <property type="match status" value="1"/>
</dbReference>
<evidence type="ECO:0000256" key="3">
    <source>
        <dbReference type="ARBA" id="ARBA00023163"/>
    </source>
</evidence>
<comment type="caution">
    <text evidence="5">The sequence shown here is derived from an EMBL/GenBank/DDBJ whole genome shotgun (WGS) entry which is preliminary data.</text>
</comment>